<protein>
    <submittedName>
        <fullName evidence="1">Uncharacterized protein</fullName>
    </submittedName>
</protein>
<proteinExistence type="predicted"/>
<reference evidence="1" key="1">
    <citation type="submission" date="2022-02" db="EMBL/GenBank/DDBJ databases">
        <title>Vibrio sp. nov, a new bacterium isolated from seawater.</title>
        <authorList>
            <person name="Yuan Y."/>
        </authorList>
    </citation>
    <scope>NUCLEOTIDE SEQUENCE</scope>
    <source>
        <strain evidence="1">ZSDZ65</strain>
    </source>
</reference>
<dbReference type="AlphaFoldDB" id="A0A9X3HX76"/>
<dbReference type="EMBL" id="JAKRRY010000017">
    <property type="protein sequence ID" value="MCW8347044.1"/>
    <property type="molecule type" value="Genomic_DNA"/>
</dbReference>
<keyword evidence="2" id="KW-1185">Reference proteome</keyword>
<name>A0A9X3HX76_9VIBR</name>
<organism evidence="1 2">
    <name type="scientific">Vibrio qingdaonensis</name>
    <dbReference type="NCBI Taxonomy" id="2829491"/>
    <lineage>
        <taxon>Bacteria</taxon>
        <taxon>Pseudomonadati</taxon>
        <taxon>Pseudomonadota</taxon>
        <taxon>Gammaproteobacteria</taxon>
        <taxon>Vibrionales</taxon>
        <taxon>Vibrionaceae</taxon>
        <taxon>Vibrio</taxon>
    </lineage>
</organism>
<accession>A0A9X3HX76</accession>
<evidence type="ECO:0000313" key="2">
    <source>
        <dbReference type="Proteomes" id="UP001155587"/>
    </source>
</evidence>
<comment type="caution">
    <text evidence="1">The sequence shown here is derived from an EMBL/GenBank/DDBJ whole genome shotgun (WGS) entry which is preliminary data.</text>
</comment>
<sequence length="222" mass="25353">MGKIIFYMPTPTTDARAWLEYGDYQDEHGTYATSLTRRKNHRWIQHLWTEKQKEAIQVWYQPGVKVPDLVNIANDDQIYIRGHGFPGTESISMAKSWGTKVGHRFVVDRLKENGLPKTFTGKIKCYNCNSASWFDGNRSFAQALADYMYGWGYDKCTYYGYRGKLDSYYKEGLAGLHKYVRANGGDTDGVCRASDARVQIKPQDLHPPQYASISGLKKPIAQ</sequence>
<dbReference type="Proteomes" id="UP001155587">
    <property type="component" value="Unassembled WGS sequence"/>
</dbReference>
<dbReference type="RefSeq" id="WP_265675576.1">
    <property type="nucleotide sequence ID" value="NZ_JAKRRY010000017.1"/>
</dbReference>
<gene>
    <name evidence="1" type="ORF">MD535_13645</name>
</gene>
<evidence type="ECO:0000313" key="1">
    <source>
        <dbReference type="EMBL" id="MCW8347044.1"/>
    </source>
</evidence>